<dbReference type="AlphaFoldDB" id="J5STG2"/>
<dbReference type="InterPro" id="IPR011042">
    <property type="entry name" value="6-blade_b-propeller_TolB-like"/>
</dbReference>
<dbReference type="InterPro" id="IPR054539">
    <property type="entry name" value="Beta-prop_PDH"/>
</dbReference>
<feature type="chain" id="PRO_5003785468" description="Pyrroloquinoline quinone-dependent pyranose dehydrogenase beta-propeller domain-containing protein" evidence="1">
    <location>
        <begin position="22"/>
        <end position="473"/>
    </location>
</feature>
<reference evidence="3 4" key="1">
    <citation type="journal article" date="2012" name="Eukaryot. Cell">
        <title>Draft genome sequence of CBS 2479, the standard type strain of Trichosporon asahii.</title>
        <authorList>
            <person name="Yang R.Y."/>
            <person name="Li H.T."/>
            <person name="Zhu H."/>
            <person name="Zhou G.P."/>
            <person name="Wang M."/>
            <person name="Wang L."/>
        </authorList>
    </citation>
    <scope>NUCLEOTIDE SEQUENCE [LARGE SCALE GENOMIC DNA]</scope>
    <source>
        <strain evidence="4">ATCC 90039 / CBS 2479 / JCM 2466 / KCTC 7840 / NCYC 2677 / UAMH 7654</strain>
    </source>
</reference>
<keyword evidence="1" id="KW-0732">Signal</keyword>
<comment type="caution">
    <text evidence="3">The sequence shown here is derived from an EMBL/GenBank/DDBJ whole genome shotgun (WGS) entry which is preliminary data.</text>
</comment>
<evidence type="ECO:0000259" key="2">
    <source>
        <dbReference type="Pfam" id="PF22807"/>
    </source>
</evidence>
<name>J5STG2_TRIAS</name>
<dbReference type="InterPro" id="IPR011041">
    <property type="entry name" value="Quinoprot_gluc/sorb_DH_b-prop"/>
</dbReference>
<accession>J5STG2</accession>
<dbReference type="Pfam" id="PF22807">
    <property type="entry name" value="TrAA12"/>
    <property type="match status" value="1"/>
</dbReference>
<evidence type="ECO:0000313" key="4">
    <source>
        <dbReference type="Proteomes" id="UP000002748"/>
    </source>
</evidence>
<proteinExistence type="predicted"/>
<dbReference type="RefSeq" id="XP_014178926.1">
    <property type="nucleotide sequence ID" value="XM_014323451.1"/>
</dbReference>
<dbReference type="GeneID" id="25987214"/>
<organism evidence="3 4">
    <name type="scientific">Trichosporon asahii var. asahii (strain ATCC 90039 / CBS 2479 / JCM 2466 / KCTC 7840 / NBRC 103889/ NCYC 2677 / UAMH 7654)</name>
    <name type="common">Yeast</name>
    <dbReference type="NCBI Taxonomy" id="1186058"/>
    <lineage>
        <taxon>Eukaryota</taxon>
        <taxon>Fungi</taxon>
        <taxon>Dikarya</taxon>
        <taxon>Basidiomycota</taxon>
        <taxon>Agaricomycotina</taxon>
        <taxon>Tremellomycetes</taxon>
        <taxon>Trichosporonales</taxon>
        <taxon>Trichosporonaceae</taxon>
        <taxon>Trichosporon</taxon>
    </lineage>
</organism>
<dbReference type="HOGENOM" id="CLU_039534_1_1_1"/>
<dbReference type="EMBL" id="ALBS01000240">
    <property type="protein sequence ID" value="EJT47446.1"/>
    <property type="molecule type" value="Genomic_DNA"/>
</dbReference>
<feature type="domain" description="Pyrroloquinoline quinone-dependent pyranose dehydrogenase beta-propeller" evidence="2">
    <location>
        <begin position="38"/>
        <end position="440"/>
    </location>
</feature>
<dbReference type="KEGG" id="tasa:A1Q1_03701"/>
<dbReference type="OrthoDB" id="507128at2759"/>
<sequence length="473" mass="50353">MLSLPRLALAVLTTAATTALAASCPNDLKTSYPSPAPKDGWTVRLVANSGLSKPRSILFDDSGALLVLDQNVGVLRMVLEDHGGSCVTVANTTTVVGNKDSRSGGAGVKLRGSASQLTRQFNHGLQLSPDGKTLYVSTANDVFAYAYDSNAGSVSGDPRVVVTGMDNTMHKSRTLFLTSGGDLLVSRGSAANADVLAREESSGHCQIRSFDVSKDRTNYTDGQVVGWGLRNSVGLGEHPTNKGVWSVENSVDNLRRQGQDIHNTNPGEELNFHGQAGNYTGQNFGYPMCYTLWDTNNFPNLGSLRTGDNFAVEIAEDTNIAPLSDEQCNANSTRPVLALPAHTAPLDIVFDDKGEHAYVSLHGSWNSDPPVGYSLIRVPFGENGMPKAAGDSKDGFEEIVTSPDLSKCPSQCFRPVGLAWDAKKRLFLASDTTKEIFVVMPKSGEDDGDESAAARLGPSAWLAGALALLAWMV</sequence>
<dbReference type="VEuPathDB" id="FungiDB:A1Q1_03701"/>
<gene>
    <name evidence="3" type="ORF">A1Q1_03701</name>
</gene>
<dbReference type="Gene3D" id="2.120.10.30">
    <property type="entry name" value="TolB, C-terminal domain"/>
    <property type="match status" value="1"/>
</dbReference>
<dbReference type="SUPFAM" id="SSF50952">
    <property type="entry name" value="Soluble quinoprotein glucose dehydrogenase"/>
    <property type="match status" value="1"/>
</dbReference>
<dbReference type="PROSITE" id="PS51257">
    <property type="entry name" value="PROKAR_LIPOPROTEIN"/>
    <property type="match status" value="1"/>
</dbReference>
<protein>
    <recommendedName>
        <fullName evidence="2">Pyrroloquinoline quinone-dependent pyranose dehydrogenase beta-propeller domain-containing protein</fullName>
    </recommendedName>
</protein>
<dbReference type="Proteomes" id="UP000002748">
    <property type="component" value="Unassembled WGS sequence"/>
</dbReference>
<evidence type="ECO:0000313" key="3">
    <source>
        <dbReference type="EMBL" id="EJT47446.1"/>
    </source>
</evidence>
<evidence type="ECO:0000256" key="1">
    <source>
        <dbReference type="SAM" id="SignalP"/>
    </source>
</evidence>
<feature type="signal peptide" evidence="1">
    <location>
        <begin position="1"/>
        <end position="21"/>
    </location>
</feature>